<reference evidence="5 6" key="1">
    <citation type="journal article" date="2013" name="Int. J. Syst. Evol. Microbiol.">
        <title>Ilumatobacter nonamiense sp. nov. and Ilumatobacter coccineum sp. nov., isolated from seashore sand.</title>
        <authorList>
            <person name="Matsumoto A."/>
            <person name="Kasai H."/>
            <person name="Matsuo Y."/>
            <person name="Shizuri Y."/>
            <person name="Ichikawa N."/>
            <person name="Fujita N."/>
            <person name="Omura S."/>
            <person name="Takahashi Y."/>
        </authorList>
    </citation>
    <scope>NUCLEOTIDE SEQUENCE [LARGE SCALE GENOMIC DNA]</scope>
    <source>
        <strain evidence="6">NBRC 103263 / KCTC 29153 / YM16-304</strain>
    </source>
</reference>
<evidence type="ECO:0000256" key="2">
    <source>
        <dbReference type="ARBA" id="ARBA00023125"/>
    </source>
</evidence>
<dbReference type="GO" id="GO:0003677">
    <property type="term" value="F:DNA binding"/>
    <property type="evidence" value="ECO:0007669"/>
    <property type="project" value="UniProtKB-KW"/>
</dbReference>
<evidence type="ECO:0000256" key="1">
    <source>
        <dbReference type="ARBA" id="ARBA00023015"/>
    </source>
</evidence>
<dbReference type="PROSITE" id="PS50987">
    <property type="entry name" value="HTH_ARSR_2"/>
    <property type="match status" value="1"/>
</dbReference>
<dbReference type="CDD" id="cd00090">
    <property type="entry name" value="HTH_ARSR"/>
    <property type="match status" value="1"/>
</dbReference>
<dbReference type="PANTHER" id="PTHR33154:SF32">
    <property type="entry name" value="TRANSCRIPTIONAL REGULATORY PROTEIN"/>
    <property type="match status" value="1"/>
</dbReference>
<keyword evidence="3" id="KW-0804">Transcription</keyword>
<dbReference type="EMBL" id="AP012057">
    <property type="protein sequence ID" value="BAN02315.1"/>
    <property type="molecule type" value="Genomic_DNA"/>
</dbReference>
<dbReference type="Gene3D" id="1.10.10.10">
    <property type="entry name" value="Winged helix-like DNA-binding domain superfamily/Winged helix DNA-binding domain"/>
    <property type="match status" value="1"/>
</dbReference>
<dbReference type="GO" id="GO:0003700">
    <property type="term" value="F:DNA-binding transcription factor activity"/>
    <property type="evidence" value="ECO:0007669"/>
    <property type="project" value="InterPro"/>
</dbReference>
<evidence type="ECO:0000313" key="5">
    <source>
        <dbReference type="EMBL" id="BAN02315.1"/>
    </source>
</evidence>
<organism evidence="5 6">
    <name type="scientific">Ilumatobacter coccineus (strain NBRC 103263 / KCTC 29153 / YM16-304)</name>
    <dbReference type="NCBI Taxonomy" id="1313172"/>
    <lineage>
        <taxon>Bacteria</taxon>
        <taxon>Bacillati</taxon>
        <taxon>Actinomycetota</taxon>
        <taxon>Acidimicrobiia</taxon>
        <taxon>Acidimicrobiales</taxon>
        <taxon>Ilumatobacteraceae</taxon>
        <taxon>Ilumatobacter</taxon>
    </lineage>
</organism>
<dbReference type="InterPro" id="IPR011991">
    <property type="entry name" value="ArsR-like_HTH"/>
</dbReference>
<protein>
    <submittedName>
        <fullName evidence="5">Putative ArsR family transcriptional regulator</fullName>
    </submittedName>
</protein>
<evidence type="ECO:0000256" key="3">
    <source>
        <dbReference type="ARBA" id="ARBA00023163"/>
    </source>
</evidence>
<dbReference type="PANTHER" id="PTHR33154">
    <property type="entry name" value="TRANSCRIPTIONAL REGULATOR, ARSR FAMILY"/>
    <property type="match status" value="1"/>
</dbReference>
<dbReference type="SUPFAM" id="SSF46785">
    <property type="entry name" value="Winged helix' DNA-binding domain"/>
    <property type="match status" value="1"/>
</dbReference>
<evidence type="ECO:0000313" key="6">
    <source>
        <dbReference type="Proteomes" id="UP000011863"/>
    </source>
</evidence>
<dbReference type="Proteomes" id="UP000011863">
    <property type="component" value="Chromosome"/>
</dbReference>
<sequence length="112" mass="12565">MLENDEADLDETLDELEVVLKALASTRRLKILEWLKDPAAHFPAQVHGDPVEHGACNQFIVDKLGVSQPAGSRHLKVLVDADLVIATPRQGWTYYRRNEPQIAAVARRLTEI</sequence>
<dbReference type="InterPro" id="IPR036388">
    <property type="entry name" value="WH-like_DNA-bd_sf"/>
</dbReference>
<dbReference type="AlphaFoldDB" id="A0A6C7EB12"/>
<keyword evidence="6" id="KW-1185">Reference proteome</keyword>
<feature type="domain" description="HTH arsR-type" evidence="4">
    <location>
        <begin position="9"/>
        <end position="112"/>
    </location>
</feature>
<keyword evidence="1" id="KW-0805">Transcription regulation</keyword>
<dbReference type="InterPro" id="IPR036390">
    <property type="entry name" value="WH_DNA-bd_sf"/>
</dbReference>
<dbReference type="KEGG" id="aym:YM304_20010"/>
<evidence type="ECO:0000259" key="4">
    <source>
        <dbReference type="PROSITE" id="PS50987"/>
    </source>
</evidence>
<dbReference type="InterPro" id="IPR001845">
    <property type="entry name" value="HTH_ArsR_DNA-bd_dom"/>
</dbReference>
<name>A0A6C7EB12_ILUCY</name>
<proteinExistence type="predicted"/>
<keyword evidence="2" id="KW-0238">DNA-binding</keyword>
<dbReference type="InterPro" id="IPR051081">
    <property type="entry name" value="HTH_MetalResp_TranReg"/>
</dbReference>
<accession>A0A6C7EB12</accession>
<gene>
    <name evidence="5" type="ORF">YM304_20010</name>
</gene>
<dbReference type="SMART" id="SM00418">
    <property type="entry name" value="HTH_ARSR"/>
    <property type="match status" value="1"/>
</dbReference>
<dbReference type="Pfam" id="PF01022">
    <property type="entry name" value="HTH_5"/>
    <property type="match status" value="1"/>
</dbReference>